<evidence type="ECO:0000313" key="1">
    <source>
        <dbReference type="EMBL" id="MPC82677.1"/>
    </source>
</evidence>
<dbReference type="Proteomes" id="UP000324222">
    <property type="component" value="Unassembled WGS sequence"/>
</dbReference>
<evidence type="ECO:0000313" key="2">
    <source>
        <dbReference type="Proteomes" id="UP000324222"/>
    </source>
</evidence>
<reference evidence="1 2" key="1">
    <citation type="submission" date="2019-05" db="EMBL/GenBank/DDBJ databases">
        <title>Another draft genome of Portunus trituberculatus and its Hox gene families provides insights of decapod evolution.</title>
        <authorList>
            <person name="Jeong J.-H."/>
            <person name="Song I."/>
            <person name="Kim S."/>
            <person name="Choi T."/>
            <person name="Kim D."/>
            <person name="Ryu S."/>
            <person name="Kim W."/>
        </authorList>
    </citation>
    <scope>NUCLEOTIDE SEQUENCE [LARGE SCALE GENOMIC DNA]</scope>
    <source>
        <tissue evidence="1">Muscle</tissue>
    </source>
</reference>
<dbReference type="AlphaFoldDB" id="A0A5B7ILX5"/>
<keyword evidence="2" id="KW-1185">Reference proteome</keyword>
<accession>A0A5B7ILX5</accession>
<proteinExistence type="predicted"/>
<organism evidence="1 2">
    <name type="scientific">Portunus trituberculatus</name>
    <name type="common">Swimming crab</name>
    <name type="synonym">Neptunus trituberculatus</name>
    <dbReference type="NCBI Taxonomy" id="210409"/>
    <lineage>
        <taxon>Eukaryota</taxon>
        <taxon>Metazoa</taxon>
        <taxon>Ecdysozoa</taxon>
        <taxon>Arthropoda</taxon>
        <taxon>Crustacea</taxon>
        <taxon>Multicrustacea</taxon>
        <taxon>Malacostraca</taxon>
        <taxon>Eumalacostraca</taxon>
        <taxon>Eucarida</taxon>
        <taxon>Decapoda</taxon>
        <taxon>Pleocyemata</taxon>
        <taxon>Brachyura</taxon>
        <taxon>Eubrachyura</taxon>
        <taxon>Portunoidea</taxon>
        <taxon>Portunidae</taxon>
        <taxon>Portuninae</taxon>
        <taxon>Portunus</taxon>
    </lineage>
</organism>
<dbReference type="EMBL" id="VSRR010060423">
    <property type="protein sequence ID" value="MPC82677.1"/>
    <property type="molecule type" value="Genomic_DNA"/>
</dbReference>
<protein>
    <submittedName>
        <fullName evidence="1">Uncharacterized protein</fullName>
    </submittedName>
</protein>
<name>A0A5B7ILX5_PORTR</name>
<gene>
    <name evidence="1" type="ORF">E2C01_077356</name>
</gene>
<sequence length="120" mass="13973">MESNIIINYLQYTILFYSALLYHHHHHHHPEPRVPAAPPATQYREVTKTYHSEQPVMTQWISTRMSGLQQQTSFPRENYRHVIPMICLDTINDNIPPLHSSPVRDLGFVTGLYCLKFSSA</sequence>
<comment type="caution">
    <text evidence="1">The sequence shown here is derived from an EMBL/GenBank/DDBJ whole genome shotgun (WGS) entry which is preliminary data.</text>
</comment>